<evidence type="ECO:0000256" key="4">
    <source>
        <dbReference type="ARBA" id="ARBA00023163"/>
    </source>
</evidence>
<dbReference type="InterPro" id="IPR037241">
    <property type="entry name" value="E2F-DP_heterodim"/>
</dbReference>
<keyword evidence="5" id="KW-0539">Nucleus</keyword>
<dbReference type="Pfam" id="PF16421">
    <property type="entry name" value="E2F_CC-MB"/>
    <property type="match status" value="1"/>
</dbReference>
<dbReference type="Gene3D" id="1.10.10.10">
    <property type="entry name" value="Winged helix-like DNA-binding domain superfamily/Winged helix DNA-binding domain"/>
    <property type="match status" value="1"/>
</dbReference>
<dbReference type="Pfam" id="PF02319">
    <property type="entry name" value="WHD_E2F_TDP"/>
    <property type="match status" value="1"/>
</dbReference>
<feature type="compositionally biased region" description="Basic residues" evidence="6">
    <location>
        <begin position="1"/>
        <end position="10"/>
    </location>
</feature>
<dbReference type="AlphaFoldDB" id="A0A1R2BUD8"/>
<feature type="compositionally biased region" description="Acidic residues" evidence="6">
    <location>
        <begin position="14"/>
        <end position="31"/>
    </location>
</feature>
<accession>A0A1R2BUD8</accession>
<keyword evidence="4 5" id="KW-0804">Transcription</keyword>
<evidence type="ECO:0000256" key="2">
    <source>
        <dbReference type="ARBA" id="ARBA00023015"/>
    </source>
</evidence>
<keyword evidence="3 5" id="KW-0238">DNA-binding</keyword>
<dbReference type="GO" id="GO:0000978">
    <property type="term" value="F:RNA polymerase II cis-regulatory region sequence-specific DNA binding"/>
    <property type="evidence" value="ECO:0007669"/>
    <property type="project" value="InterPro"/>
</dbReference>
<evidence type="ECO:0000259" key="7">
    <source>
        <dbReference type="SMART" id="SM01372"/>
    </source>
</evidence>
<dbReference type="FunFam" id="1.10.10.10:FF:000008">
    <property type="entry name" value="E2F transcription factor 1"/>
    <property type="match status" value="1"/>
</dbReference>
<comment type="subcellular location">
    <subcellularLocation>
        <location evidence="5">Nucleus</location>
    </subcellularLocation>
</comment>
<sequence>MHSNRLRKRKVKEEEEEDYYSDDDDDCEDFETPSPGKRKSRNGSSKKVESGHSGRMDNSLGVLTKKFVALIQSSENKCIDLNEAVEKLQVQKRRIYDITNVLEGIGLIQKKYKNKIQWIGSSNDADEPYLCESTSLSKELDALNEEEKNLDYWTNQIQESLNQLTKDPSYTEYAYVTYDDIRNLPNLTEYQNETLLAIRAPPGTNLEVPNPDSFPPDEKERYQILLHSNSGEILVYVISSDKGSGGNVLSTNTSKLSPNFADQFKNNRLSETAIKKEGLGDLYSQ</sequence>
<reference evidence="8 9" key="1">
    <citation type="submission" date="2016-11" db="EMBL/GenBank/DDBJ databases">
        <title>The macronuclear genome of Stentor coeruleus: a giant cell with tiny introns.</title>
        <authorList>
            <person name="Slabodnick M."/>
            <person name="Ruby J.G."/>
            <person name="Reiff S.B."/>
            <person name="Swart E.C."/>
            <person name="Gosai S."/>
            <person name="Prabakaran S."/>
            <person name="Witkowska E."/>
            <person name="Larue G.E."/>
            <person name="Fisher S."/>
            <person name="Freeman R.M."/>
            <person name="Gunawardena J."/>
            <person name="Chu W."/>
            <person name="Stover N.A."/>
            <person name="Gregory B.D."/>
            <person name="Nowacki M."/>
            <person name="Derisi J."/>
            <person name="Roy S.W."/>
            <person name="Marshall W.F."/>
            <person name="Sood P."/>
        </authorList>
    </citation>
    <scope>NUCLEOTIDE SEQUENCE [LARGE SCALE GENOMIC DNA]</scope>
    <source>
        <strain evidence="8">WM001</strain>
    </source>
</reference>
<comment type="caution">
    <text evidence="8">The sequence shown here is derived from an EMBL/GenBank/DDBJ whole genome shotgun (WGS) entry which is preliminary data.</text>
</comment>
<dbReference type="SUPFAM" id="SSF144074">
    <property type="entry name" value="E2F-DP heterodimerization region"/>
    <property type="match status" value="1"/>
</dbReference>
<proteinExistence type="inferred from homology"/>
<keyword evidence="9" id="KW-1185">Reference proteome</keyword>
<evidence type="ECO:0000256" key="5">
    <source>
        <dbReference type="RuleBase" id="RU003796"/>
    </source>
</evidence>
<dbReference type="EMBL" id="MPUH01000423">
    <property type="protein sequence ID" value="OMJ80439.1"/>
    <property type="molecule type" value="Genomic_DNA"/>
</dbReference>
<dbReference type="PANTHER" id="PTHR12081">
    <property type="entry name" value="TRANSCRIPTION FACTOR E2F"/>
    <property type="match status" value="1"/>
</dbReference>
<name>A0A1R2BUD8_9CILI</name>
<dbReference type="InterPro" id="IPR032198">
    <property type="entry name" value="E2F_CC-MB"/>
</dbReference>
<dbReference type="InterPro" id="IPR015633">
    <property type="entry name" value="E2F"/>
</dbReference>
<gene>
    <name evidence="8" type="ORF">SteCoe_19286</name>
</gene>
<evidence type="ECO:0000256" key="1">
    <source>
        <dbReference type="ARBA" id="ARBA00010940"/>
    </source>
</evidence>
<dbReference type="InterPro" id="IPR036390">
    <property type="entry name" value="WH_DNA-bd_sf"/>
</dbReference>
<keyword evidence="2 5" id="KW-0805">Transcription regulation</keyword>
<dbReference type="CDD" id="cd14660">
    <property type="entry name" value="E2F_DD"/>
    <property type="match status" value="1"/>
</dbReference>
<dbReference type="SMART" id="SM01372">
    <property type="entry name" value="E2F_TDP"/>
    <property type="match status" value="1"/>
</dbReference>
<comment type="similarity">
    <text evidence="1 5">Belongs to the E2F/DP family.</text>
</comment>
<dbReference type="InterPro" id="IPR036388">
    <property type="entry name" value="WH-like_DNA-bd_sf"/>
</dbReference>
<dbReference type="OrthoDB" id="340676at2759"/>
<dbReference type="InterPro" id="IPR003316">
    <property type="entry name" value="E2F_WHTH_DNA-bd_dom"/>
</dbReference>
<evidence type="ECO:0000313" key="8">
    <source>
        <dbReference type="EMBL" id="OMJ80439.1"/>
    </source>
</evidence>
<feature type="domain" description="E2F/DP family winged-helix DNA-binding" evidence="7">
    <location>
        <begin position="55"/>
        <end position="120"/>
    </location>
</feature>
<feature type="region of interest" description="Disordered" evidence="6">
    <location>
        <begin position="1"/>
        <end position="57"/>
    </location>
</feature>
<evidence type="ECO:0000256" key="3">
    <source>
        <dbReference type="ARBA" id="ARBA00023125"/>
    </source>
</evidence>
<dbReference type="Gene3D" id="6.10.250.540">
    <property type="match status" value="1"/>
</dbReference>
<dbReference type="PANTHER" id="PTHR12081:SF18">
    <property type="entry name" value="TRANSCRIPTION FACTOR E2F2-RELATED"/>
    <property type="match status" value="1"/>
</dbReference>
<dbReference type="GO" id="GO:0046983">
    <property type="term" value="F:protein dimerization activity"/>
    <property type="evidence" value="ECO:0007669"/>
    <property type="project" value="InterPro"/>
</dbReference>
<dbReference type="GO" id="GO:0090575">
    <property type="term" value="C:RNA polymerase II transcription regulator complex"/>
    <property type="evidence" value="ECO:0007669"/>
    <property type="project" value="TreeGrafter"/>
</dbReference>
<evidence type="ECO:0000313" key="9">
    <source>
        <dbReference type="Proteomes" id="UP000187209"/>
    </source>
</evidence>
<organism evidence="8 9">
    <name type="scientific">Stentor coeruleus</name>
    <dbReference type="NCBI Taxonomy" id="5963"/>
    <lineage>
        <taxon>Eukaryota</taxon>
        <taxon>Sar</taxon>
        <taxon>Alveolata</taxon>
        <taxon>Ciliophora</taxon>
        <taxon>Postciliodesmatophora</taxon>
        <taxon>Heterotrichea</taxon>
        <taxon>Heterotrichida</taxon>
        <taxon>Stentoridae</taxon>
        <taxon>Stentor</taxon>
    </lineage>
</organism>
<dbReference type="Proteomes" id="UP000187209">
    <property type="component" value="Unassembled WGS sequence"/>
</dbReference>
<evidence type="ECO:0000256" key="6">
    <source>
        <dbReference type="SAM" id="MobiDB-lite"/>
    </source>
</evidence>
<feature type="compositionally biased region" description="Basic and acidic residues" evidence="6">
    <location>
        <begin position="46"/>
        <end position="55"/>
    </location>
</feature>
<dbReference type="SUPFAM" id="SSF46785">
    <property type="entry name" value="Winged helix' DNA-binding domain"/>
    <property type="match status" value="1"/>
</dbReference>
<dbReference type="GO" id="GO:0000981">
    <property type="term" value="F:DNA-binding transcription factor activity, RNA polymerase II-specific"/>
    <property type="evidence" value="ECO:0007669"/>
    <property type="project" value="TreeGrafter"/>
</dbReference>
<protein>
    <recommendedName>
        <fullName evidence="7">E2F/DP family winged-helix DNA-binding domain-containing protein</fullName>
    </recommendedName>
</protein>